<evidence type="ECO:0000259" key="5">
    <source>
        <dbReference type="Pfam" id="PF00501"/>
    </source>
</evidence>
<dbReference type="EC" id="6.2.1.1" evidence="1"/>
<evidence type="ECO:0000313" key="7">
    <source>
        <dbReference type="EMBL" id="QLJ52299.1"/>
    </source>
</evidence>
<dbReference type="KEGG" id="flt:Sv326_0124"/>
<dbReference type="PROSITE" id="PS00455">
    <property type="entry name" value="AMP_BINDING"/>
    <property type="match status" value="1"/>
</dbReference>
<protein>
    <recommendedName>
        <fullName evidence="1">acetate--CoA ligase</fullName>
        <ecNumber evidence="1">6.2.1.1</ecNumber>
    </recommendedName>
</protein>
<keyword evidence="4" id="KW-0067">ATP-binding</keyword>
<evidence type="ECO:0000256" key="3">
    <source>
        <dbReference type="ARBA" id="ARBA00022741"/>
    </source>
</evidence>
<evidence type="ECO:0000259" key="6">
    <source>
        <dbReference type="Pfam" id="PF13193"/>
    </source>
</evidence>
<dbReference type="InterPro" id="IPR042099">
    <property type="entry name" value="ANL_N_sf"/>
</dbReference>
<dbReference type="Gene3D" id="3.30.300.30">
    <property type="match status" value="1"/>
</dbReference>
<dbReference type="Pfam" id="PF00501">
    <property type="entry name" value="AMP-binding"/>
    <property type="match status" value="1"/>
</dbReference>
<evidence type="ECO:0000256" key="4">
    <source>
        <dbReference type="ARBA" id="ARBA00022840"/>
    </source>
</evidence>
<reference evidence="8" key="1">
    <citation type="submission" date="2020-07" db="EMBL/GenBank/DDBJ databases">
        <title>Metabolic diversity and evolutionary history of the archaeal phylum ###Micrarchaeota### uncovered from a freshwater lake metagenome.</title>
        <authorList>
            <person name="Kadnikov V.V."/>
            <person name="Savvichev A.S."/>
            <person name="Mardanov A.V."/>
            <person name="Beletsky A.V."/>
            <person name="Chupakov A.V."/>
            <person name="Kokryatskaya N.M."/>
            <person name="Pimenov N.V."/>
            <person name="Ravin N.V."/>
        </authorList>
    </citation>
    <scope>NUCLEOTIDE SEQUENCE [LARGE SCALE GENOMIC DNA]</scope>
</reference>
<accession>A0A7D6BBM6</accession>
<dbReference type="Gene3D" id="3.40.50.12780">
    <property type="entry name" value="N-terminal domain of ligase-like"/>
    <property type="match status" value="1"/>
</dbReference>
<dbReference type="GO" id="GO:0005524">
    <property type="term" value="F:ATP binding"/>
    <property type="evidence" value="ECO:0007669"/>
    <property type="project" value="UniProtKB-KW"/>
</dbReference>
<keyword evidence="3" id="KW-0547">Nucleotide-binding</keyword>
<dbReference type="PANTHER" id="PTHR24095:SF14">
    <property type="entry name" value="ACETYL-COENZYME A SYNTHETASE 1"/>
    <property type="match status" value="1"/>
</dbReference>
<evidence type="ECO:0000256" key="2">
    <source>
        <dbReference type="ARBA" id="ARBA00022598"/>
    </source>
</evidence>
<dbReference type="InterPro" id="IPR000873">
    <property type="entry name" value="AMP-dep_synth/lig_dom"/>
</dbReference>
<dbReference type="InterPro" id="IPR045851">
    <property type="entry name" value="AMP-bd_C_sf"/>
</dbReference>
<dbReference type="GO" id="GO:0003987">
    <property type="term" value="F:acetate-CoA ligase activity"/>
    <property type="evidence" value="ECO:0007669"/>
    <property type="project" value="UniProtKB-EC"/>
</dbReference>
<dbReference type="NCBIfam" id="NF003313">
    <property type="entry name" value="PRK04319.1"/>
    <property type="match status" value="1"/>
</dbReference>
<dbReference type="InterPro" id="IPR020845">
    <property type="entry name" value="AMP-binding_CS"/>
</dbReference>
<dbReference type="AlphaFoldDB" id="A0A7D6BBM6"/>
<name>A0A7D6BBM6_FERL1</name>
<keyword evidence="2 7" id="KW-0436">Ligase</keyword>
<dbReference type="InterPro" id="IPR025110">
    <property type="entry name" value="AMP-bd_C"/>
</dbReference>
<dbReference type="GO" id="GO:0005829">
    <property type="term" value="C:cytosol"/>
    <property type="evidence" value="ECO:0007669"/>
    <property type="project" value="TreeGrafter"/>
</dbReference>
<evidence type="ECO:0000256" key="1">
    <source>
        <dbReference type="ARBA" id="ARBA00013275"/>
    </source>
</evidence>
<dbReference type="SUPFAM" id="SSF56801">
    <property type="entry name" value="Acetyl-CoA synthetase-like"/>
    <property type="match status" value="1"/>
</dbReference>
<sequence>MEADFVKVSSKKFKGRPNMGAYEKVYPSFKWEDVHDDVEWFDGGKLNQAYNTIDKHRDTWRKNKVALYWEGEDGTTEKFTFLEMSNLSNKFANVLKKHGLKRGDRVFIFLSRIPENYISFLGILKMGGIAGTMFAAFGPEAVRDRLLDSEAIVLVTDVKLKPRVDQIRKELPNLKHVFVVGGKDLNAAAGELSYEDEMAKASRDFEAEKMNPDDVAFIQYTSGSTGKPKGVMHTHGGMLQQHITAKWVLDLKDEDIYWCTSDPGWITGIVYTILGAWSNGASQVVFDGRFDPERWYSLIEKYQVNVWYTAPTALRMLMSVGDEIPKKHNLKSLRHICSVGEPLNPEPIRWAHKVFGLWVHDTWWQTETGSMLICNYPKMDIKVGYMGKPFPGVTAAVVDENGNEVKPGEEGDLALRPGWPSMFKGIWKNEEKYKSYIKNGWYITGDKGKMDADGYFIYVGRGDDVIKTAGERVGPFEIESALVEHPAVAEAGVIGKPDPEGIRGDIIKAFLVLRKGHTPSKELEDDIRKFIKTRLAGHMYPKEIEFRDTLPRTQSGKIMRRVLKAQELGLPTGDLSTIEK</sequence>
<proteinExistence type="predicted"/>
<feature type="domain" description="AMP-binding enzyme C-terminal" evidence="6">
    <location>
        <begin position="477"/>
        <end position="557"/>
    </location>
</feature>
<dbReference type="EMBL" id="CP058998">
    <property type="protein sequence ID" value="QLJ52299.1"/>
    <property type="molecule type" value="Genomic_DNA"/>
</dbReference>
<feature type="domain" description="AMP-dependent synthetase/ligase" evidence="5">
    <location>
        <begin position="61"/>
        <end position="427"/>
    </location>
</feature>
<organism evidence="7 8">
    <name type="scientific">Fermentimicrarchaeum limneticum</name>
    <dbReference type="NCBI Taxonomy" id="2795018"/>
    <lineage>
        <taxon>Archaea</taxon>
        <taxon>Candidatus Micrarchaeota</taxon>
        <taxon>Candidatus Fermentimicrarchaeales</taxon>
        <taxon>Candidatus Fermentimicrarchaeaceae</taxon>
        <taxon>Candidatus Fermentimicrarchaeum</taxon>
    </lineage>
</organism>
<dbReference type="GO" id="GO:0006085">
    <property type="term" value="P:acetyl-CoA biosynthetic process"/>
    <property type="evidence" value="ECO:0007669"/>
    <property type="project" value="TreeGrafter"/>
</dbReference>
<gene>
    <name evidence="7" type="ORF">Sv326_0124</name>
</gene>
<evidence type="ECO:0000313" key="8">
    <source>
        <dbReference type="Proteomes" id="UP000510821"/>
    </source>
</evidence>
<dbReference type="Pfam" id="PF13193">
    <property type="entry name" value="AMP-binding_C"/>
    <property type="match status" value="1"/>
</dbReference>
<dbReference type="PANTHER" id="PTHR24095">
    <property type="entry name" value="ACETYL-COENZYME A SYNTHETASE"/>
    <property type="match status" value="1"/>
</dbReference>
<dbReference type="Proteomes" id="UP000510821">
    <property type="component" value="Chromosome"/>
</dbReference>